<dbReference type="PANTHER" id="PTHR22916:SF3">
    <property type="entry name" value="UDP-GLCNAC:BETAGAL BETA-1,3-N-ACETYLGLUCOSAMINYLTRANSFERASE-LIKE PROTEIN 1"/>
    <property type="match status" value="1"/>
</dbReference>
<evidence type="ECO:0000313" key="2">
    <source>
        <dbReference type="EMBL" id="MFD3276845.1"/>
    </source>
</evidence>
<evidence type="ECO:0000259" key="1">
    <source>
        <dbReference type="Pfam" id="PF00535"/>
    </source>
</evidence>
<protein>
    <submittedName>
        <fullName evidence="2">Glycosyltransferase family 2 protein</fullName>
        <ecNumber evidence="2">2.4.-.-</ecNumber>
    </submittedName>
</protein>
<name>A0ABW6D0Y0_9BACT</name>
<proteinExistence type="predicted"/>
<dbReference type="SUPFAM" id="SSF53448">
    <property type="entry name" value="Nucleotide-diphospho-sugar transferases"/>
    <property type="match status" value="1"/>
</dbReference>
<dbReference type="Gene3D" id="3.90.550.10">
    <property type="entry name" value="Spore Coat Polysaccharide Biosynthesis Protein SpsA, Chain A"/>
    <property type="match status" value="1"/>
</dbReference>
<organism evidence="2 3">
    <name type="scientific">Aquirufa echingensis</name>
    <dbReference type="NCBI Taxonomy" id="3096516"/>
    <lineage>
        <taxon>Bacteria</taxon>
        <taxon>Pseudomonadati</taxon>
        <taxon>Bacteroidota</taxon>
        <taxon>Cytophagia</taxon>
        <taxon>Cytophagales</taxon>
        <taxon>Flectobacillaceae</taxon>
        <taxon>Aquirufa</taxon>
    </lineage>
</organism>
<dbReference type="EMBL" id="JBBKYA010000006">
    <property type="protein sequence ID" value="MFD3276845.1"/>
    <property type="molecule type" value="Genomic_DNA"/>
</dbReference>
<comment type="caution">
    <text evidence="2">The sequence shown here is derived from an EMBL/GenBank/DDBJ whole genome shotgun (WGS) entry which is preliminary data.</text>
</comment>
<feature type="domain" description="Glycosyltransferase 2-like" evidence="1">
    <location>
        <begin position="8"/>
        <end position="137"/>
    </location>
</feature>
<dbReference type="EC" id="2.4.-.-" evidence="2"/>
<dbReference type="Pfam" id="PF00535">
    <property type="entry name" value="Glycos_transf_2"/>
    <property type="match status" value="1"/>
</dbReference>
<keyword evidence="2" id="KW-0808">Transferase</keyword>
<sequence>MPKKIKISVLMAVFNTEFHLTKRAIDSVLGQDFQDFELIIIDDGSTKNDRKSLLEYIELHEDKIAYIRHRNRGQAASINRGVINSIGEYITILDSDDEYKPFHLSACLQEMENADLICSTTETVVDSIEDYYVPDKNDLSKPIHLDDAILFGTLFGHQKVFKTIDFEGGFAADSAFYEKAKVLFNVKKVNQKSYIYYRNNPNSSCAVLKRELASNTI</sequence>
<keyword evidence="2" id="KW-0328">Glycosyltransferase</keyword>
<keyword evidence="3" id="KW-1185">Reference proteome</keyword>
<dbReference type="InterPro" id="IPR001173">
    <property type="entry name" value="Glyco_trans_2-like"/>
</dbReference>
<dbReference type="Proteomes" id="UP001598114">
    <property type="component" value="Unassembled WGS sequence"/>
</dbReference>
<reference evidence="2 3" key="1">
    <citation type="submission" date="2024-03" db="EMBL/GenBank/DDBJ databases">
        <title>Aquirufa genome sequencing.</title>
        <authorList>
            <person name="Pitt A."/>
            <person name="Hahn M.W."/>
        </authorList>
    </citation>
    <scope>NUCLEOTIDE SEQUENCE [LARGE SCALE GENOMIC DNA]</scope>
    <source>
        <strain evidence="2 3">PLAD-142S6K</strain>
    </source>
</reference>
<dbReference type="PANTHER" id="PTHR22916">
    <property type="entry name" value="GLYCOSYLTRANSFERASE"/>
    <property type="match status" value="1"/>
</dbReference>
<dbReference type="RefSeq" id="WP_377977286.1">
    <property type="nucleotide sequence ID" value="NZ_JBBKYA010000006.1"/>
</dbReference>
<dbReference type="CDD" id="cd00761">
    <property type="entry name" value="Glyco_tranf_GTA_type"/>
    <property type="match status" value="1"/>
</dbReference>
<gene>
    <name evidence="2" type="ORF">SKC38_11455</name>
</gene>
<accession>A0ABW6D0Y0</accession>
<dbReference type="InterPro" id="IPR029044">
    <property type="entry name" value="Nucleotide-diphossugar_trans"/>
</dbReference>
<evidence type="ECO:0000313" key="3">
    <source>
        <dbReference type="Proteomes" id="UP001598114"/>
    </source>
</evidence>
<dbReference type="GO" id="GO:0016757">
    <property type="term" value="F:glycosyltransferase activity"/>
    <property type="evidence" value="ECO:0007669"/>
    <property type="project" value="UniProtKB-KW"/>
</dbReference>